<evidence type="ECO:0000256" key="1">
    <source>
        <dbReference type="SAM" id="MobiDB-lite"/>
    </source>
</evidence>
<gene>
    <name evidence="2" type="ORF">ISE1_0592</name>
    <name evidence="3" type="ORF">ISE2_0631</name>
</gene>
<evidence type="ECO:0000313" key="3">
    <source>
        <dbReference type="EMBL" id="VFR92361.1"/>
    </source>
</evidence>
<evidence type="ECO:0000313" key="2">
    <source>
        <dbReference type="EMBL" id="VFR83117.1"/>
    </source>
</evidence>
<accession>A0A484V011</accession>
<feature type="region of interest" description="Disordered" evidence="1">
    <location>
        <begin position="15"/>
        <end position="40"/>
    </location>
</feature>
<proteinExistence type="predicted"/>
<dbReference type="EMBL" id="CAADIN010000022">
    <property type="protein sequence ID" value="VFR92361.1"/>
    <property type="molecule type" value="Genomic_DNA"/>
</dbReference>
<dbReference type="AlphaFoldDB" id="A0A484V011"/>
<organism evidence="3">
    <name type="scientific">plant metagenome</name>
    <dbReference type="NCBI Taxonomy" id="1297885"/>
    <lineage>
        <taxon>unclassified sequences</taxon>
        <taxon>metagenomes</taxon>
        <taxon>organismal metagenomes</taxon>
    </lineage>
</organism>
<sequence length="53" mass="5768">MRRTTILTRPGMTAVRVGSRKPPCGARPAPARGMEKRPLARPFFRTADGISAC</sequence>
<dbReference type="EMBL" id="CAADIM010000025">
    <property type="protein sequence ID" value="VFR83117.1"/>
    <property type="molecule type" value="Genomic_DNA"/>
</dbReference>
<feature type="compositionally biased region" description="Low complexity" evidence="1">
    <location>
        <begin position="22"/>
        <end position="32"/>
    </location>
</feature>
<reference evidence="3" key="1">
    <citation type="submission" date="2019-03" db="EMBL/GenBank/DDBJ databases">
        <authorList>
            <person name="Danneels B."/>
        </authorList>
    </citation>
    <scope>NUCLEOTIDE SEQUENCE</scope>
</reference>
<name>A0A484V011_9ZZZZ</name>
<protein>
    <submittedName>
        <fullName evidence="3">Uncharacterized protein</fullName>
    </submittedName>
</protein>